<gene>
    <name evidence="1" type="ORF">RMAR0315_LOCUS9069</name>
    <name evidence="2" type="ORF">RMAR0315_LOCUS9071</name>
</gene>
<evidence type="ECO:0000313" key="1">
    <source>
        <dbReference type="EMBL" id="CAD8399077.1"/>
    </source>
</evidence>
<name>A0A6T6MGR9_9RHOD</name>
<protein>
    <submittedName>
        <fullName evidence="1">Uncharacterized protein</fullName>
    </submittedName>
</protein>
<organism evidence="1">
    <name type="scientific">Rhodosorus marinus</name>
    <dbReference type="NCBI Taxonomy" id="101924"/>
    <lineage>
        <taxon>Eukaryota</taxon>
        <taxon>Rhodophyta</taxon>
        <taxon>Stylonematophyceae</taxon>
        <taxon>Stylonematales</taxon>
        <taxon>Stylonemataceae</taxon>
        <taxon>Rhodosorus</taxon>
    </lineage>
</organism>
<proteinExistence type="predicted"/>
<dbReference type="EMBL" id="HBEK01016606">
    <property type="protein sequence ID" value="CAD8399077.1"/>
    <property type="molecule type" value="Transcribed_RNA"/>
</dbReference>
<accession>A0A6T6MGR9</accession>
<dbReference type="EMBL" id="HBEK01016608">
    <property type="protein sequence ID" value="CAD8399079.1"/>
    <property type="molecule type" value="Transcribed_RNA"/>
</dbReference>
<evidence type="ECO:0000313" key="2">
    <source>
        <dbReference type="EMBL" id="CAD8399079.1"/>
    </source>
</evidence>
<sequence>MLAKIHLFLGQQHEALLKIRQITPFALNALPCRYRGEHHLTHAMCMAESDGHAYEEIVAELDRARTSFEKASYLTGYLETEILAAKTADRFSKQKERDQAAREARSISKRIGAAARKLPMVELGRLLSLAAMN</sequence>
<reference evidence="1" key="1">
    <citation type="submission" date="2021-01" db="EMBL/GenBank/DDBJ databases">
        <authorList>
            <person name="Corre E."/>
            <person name="Pelletier E."/>
            <person name="Niang G."/>
            <person name="Scheremetjew M."/>
            <person name="Finn R."/>
            <person name="Kale V."/>
            <person name="Holt S."/>
            <person name="Cochrane G."/>
            <person name="Meng A."/>
            <person name="Brown T."/>
            <person name="Cohen L."/>
        </authorList>
    </citation>
    <scope>NUCLEOTIDE SEQUENCE</scope>
    <source>
        <strain evidence="1">UTEX LB 2760</strain>
    </source>
</reference>
<dbReference type="AlphaFoldDB" id="A0A6T6MGR9"/>